<name>A0ACB9I3E8_9ASTR</name>
<sequence>MLIKNLSKGKKQKVLEKEDEGKRSGKKIETSKKGKGKEKVEEGLQIKVDSEKKNQKKVKVKKLLLICAPGNRITLLQYLTKSQKTVVKEIDFGKPLLLKLHTIPTSLGYWLLQNYDPTTNILNDGTNEYKLTTSLIDEIFGIPNGETQVTQMSKPKTYDPVVKEWGSQFDDEMQKNQKKISISDLVEYLKKTDDSRRMFKLNFMVVLMSIIGETMKSNIVNLRFLTSLKTNTNFKKLDWCEYVKVERIEKELKKVEEHAEKLKMLFEKERKDYPSKSNEENPKIEIANTKNVGKETIGEKEIVEEMVGEKPVGGTEKIGEEMVVEKTVGEEELIKETKEDEIKKDTMEAEGDKMGEGEEEVKEKKQEKPKRKLILSDALCSPYKQRKVVMEEKLTNVKKNISSYLFCGKGFAWDLLFQITDVITIPRIELETLSPGIELHVDVINAWAHVLNNEELKRNRDSSVFTLFCTAPMIVS</sequence>
<evidence type="ECO:0000313" key="1">
    <source>
        <dbReference type="EMBL" id="KAI3802015.1"/>
    </source>
</evidence>
<proteinExistence type="predicted"/>
<dbReference type="Proteomes" id="UP001056120">
    <property type="component" value="Linkage Group LG10"/>
</dbReference>
<keyword evidence="2" id="KW-1185">Reference proteome</keyword>
<accession>A0ACB9I3E8</accession>
<reference evidence="2" key="1">
    <citation type="journal article" date="2022" name="Mol. Ecol. Resour.">
        <title>The genomes of chicory, endive, great burdock and yacon provide insights into Asteraceae palaeo-polyploidization history and plant inulin production.</title>
        <authorList>
            <person name="Fan W."/>
            <person name="Wang S."/>
            <person name="Wang H."/>
            <person name="Wang A."/>
            <person name="Jiang F."/>
            <person name="Liu H."/>
            <person name="Zhao H."/>
            <person name="Xu D."/>
            <person name="Zhang Y."/>
        </authorList>
    </citation>
    <scope>NUCLEOTIDE SEQUENCE [LARGE SCALE GENOMIC DNA]</scope>
    <source>
        <strain evidence="2">cv. Yunnan</strain>
    </source>
</reference>
<dbReference type="EMBL" id="CM042027">
    <property type="protein sequence ID" value="KAI3802015.1"/>
    <property type="molecule type" value="Genomic_DNA"/>
</dbReference>
<gene>
    <name evidence="1" type="ORF">L1987_30137</name>
</gene>
<reference evidence="1 2" key="2">
    <citation type="journal article" date="2022" name="Mol. Ecol. Resour.">
        <title>The genomes of chicory, endive, great burdock and yacon provide insights into Asteraceae paleo-polyploidization history and plant inulin production.</title>
        <authorList>
            <person name="Fan W."/>
            <person name="Wang S."/>
            <person name="Wang H."/>
            <person name="Wang A."/>
            <person name="Jiang F."/>
            <person name="Liu H."/>
            <person name="Zhao H."/>
            <person name="Xu D."/>
            <person name="Zhang Y."/>
        </authorList>
    </citation>
    <scope>NUCLEOTIDE SEQUENCE [LARGE SCALE GENOMIC DNA]</scope>
    <source>
        <strain evidence="2">cv. Yunnan</strain>
        <tissue evidence="1">Leaves</tissue>
    </source>
</reference>
<evidence type="ECO:0000313" key="2">
    <source>
        <dbReference type="Proteomes" id="UP001056120"/>
    </source>
</evidence>
<comment type="caution">
    <text evidence="1">The sequence shown here is derived from an EMBL/GenBank/DDBJ whole genome shotgun (WGS) entry which is preliminary data.</text>
</comment>
<organism evidence="1 2">
    <name type="scientific">Smallanthus sonchifolius</name>
    <dbReference type="NCBI Taxonomy" id="185202"/>
    <lineage>
        <taxon>Eukaryota</taxon>
        <taxon>Viridiplantae</taxon>
        <taxon>Streptophyta</taxon>
        <taxon>Embryophyta</taxon>
        <taxon>Tracheophyta</taxon>
        <taxon>Spermatophyta</taxon>
        <taxon>Magnoliopsida</taxon>
        <taxon>eudicotyledons</taxon>
        <taxon>Gunneridae</taxon>
        <taxon>Pentapetalae</taxon>
        <taxon>asterids</taxon>
        <taxon>campanulids</taxon>
        <taxon>Asterales</taxon>
        <taxon>Asteraceae</taxon>
        <taxon>Asteroideae</taxon>
        <taxon>Heliantheae alliance</taxon>
        <taxon>Millerieae</taxon>
        <taxon>Smallanthus</taxon>
    </lineage>
</organism>
<protein>
    <submittedName>
        <fullName evidence="1">Uncharacterized protein</fullName>
    </submittedName>
</protein>